<evidence type="ECO:0000256" key="1">
    <source>
        <dbReference type="ARBA" id="ARBA00000085"/>
    </source>
</evidence>
<dbReference type="SUPFAM" id="SSF48452">
    <property type="entry name" value="TPR-like"/>
    <property type="match status" value="1"/>
</dbReference>
<dbReference type="Pfam" id="PF02518">
    <property type="entry name" value="HATPase_c"/>
    <property type="match status" value="1"/>
</dbReference>
<dbReference type="PANTHER" id="PTHR43065">
    <property type="entry name" value="SENSOR HISTIDINE KINASE"/>
    <property type="match status" value="1"/>
</dbReference>
<dbReference type="Gene3D" id="3.30.450.40">
    <property type="match status" value="1"/>
</dbReference>
<dbReference type="SUPFAM" id="SSF55781">
    <property type="entry name" value="GAF domain-like"/>
    <property type="match status" value="1"/>
</dbReference>
<name>A0A2N8KRI8_9BURK</name>
<sequence length="816" mass="89062">MPPRLTPGPLESELPLPNACAAPSAVPPAAPSYPCLAVPPPLQRLDRVAARHPRLALPAYTQLIQQARSAGALELALDGLYAQFYLAERMGAALEQQSALSAGLEEAAQAHLTLQAARLHEALGRVAYQRGEYFEASEQWSRTLDLANLAGDLPAGVAARIGLGQIHYALGAWDKGRRFHRDAAEMLGRIDHSYLAAKLALNMGVGHFENAQLTEAEQQFRHGLAQALRGPHADFIGEAHWQLARTALSLHQPEQAASECQQALGWARRLGHRWLEGMACQTWTDIAIARGDPTEAIRSCREALSLAQQIHARAGESQAHAQLARLLQQQGDTAGALQHLWQHQSLRDEIERLSLPERLLRLAHYDLSRKPPEEMLLELSNRHWRIESEADVVFAAREMREAAQQIMQLDAVHFWWASESAGVLRLHDQPRGDAASTAAPPLSPPLLLRAPAQAQYLQLLNERKEALAVHDLRLHPCGQELALLNRQAQTQTQTQGAGSSSLGSARSRIEIPLFVQNRLVALLWLEQHDQPRSWSRQDLLQASHLGRLFERLLVGHDLACAQHAQWLMEQEKADALGRLVAGVAHEVNTPIGVAVTAASSVSENALKLAAVLRGEKVSRAELTELSARLISGSDLVERNLHRAAALIGNFKKVTVDQASEAVSDFVLLDYLRSVISVLGPALRKAAVSVSLDVDAAIELHLAAGLLTQVVSNLVMNSINHAFPEGRGGQIRISARLEGRHVLIDVADDGCGASADVRARMFEPFFTTKRGKGGSGLGLYIVASLMERLEGEVELPPVERGRGLCVRLRLPRGRPGG</sequence>
<dbReference type="PROSITE" id="PS50109">
    <property type="entry name" value="HIS_KIN"/>
    <property type="match status" value="1"/>
</dbReference>
<dbReference type="Gene3D" id="1.25.40.10">
    <property type="entry name" value="Tetratricopeptide repeat domain"/>
    <property type="match status" value="2"/>
</dbReference>
<protein>
    <recommendedName>
        <fullName evidence="2">histidine kinase</fullName>
        <ecNumber evidence="2">2.7.13.3</ecNumber>
    </recommendedName>
</protein>
<dbReference type="SMART" id="SM00387">
    <property type="entry name" value="HATPase_c"/>
    <property type="match status" value="1"/>
</dbReference>
<evidence type="ECO:0000313" key="4">
    <source>
        <dbReference type="EMBL" id="PND36071.1"/>
    </source>
</evidence>
<dbReference type="AlphaFoldDB" id="A0A2N8KRI8"/>
<dbReference type="GO" id="GO:0004673">
    <property type="term" value="F:protein histidine kinase activity"/>
    <property type="evidence" value="ECO:0007669"/>
    <property type="project" value="UniProtKB-EC"/>
</dbReference>
<comment type="caution">
    <text evidence="4">The sequence shown here is derived from an EMBL/GenBank/DDBJ whole genome shotgun (WGS) entry which is preliminary data.</text>
</comment>
<dbReference type="Proteomes" id="UP000235916">
    <property type="component" value="Unassembled WGS sequence"/>
</dbReference>
<dbReference type="Gene3D" id="3.30.565.10">
    <property type="entry name" value="Histidine kinase-like ATPase, C-terminal domain"/>
    <property type="match status" value="1"/>
</dbReference>
<dbReference type="InterPro" id="IPR036890">
    <property type="entry name" value="HATPase_C_sf"/>
</dbReference>
<gene>
    <name evidence="4" type="ORF">C1O66_20270</name>
</gene>
<evidence type="ECO:0000259" key="3">
    <source>
        <dbReference type="PROSITE" id="PS50109"/>
    </source>
</evidence>
<evidence type="ECO:0000313" key="5">
    <source>
        <dbReference type="Proteomes" id="UP000235916"/>
    </source>
</evidence>
<dbReference type="EC" id="2.7.13.3" evidence="2"/>
<dbReference type="InterPro" id="IPR004358">
    <property type="entry name" value="Sig_transdc_His_kin-like_C"/>
</dbReference>
<dbReference type="Gene3D" id="1.10.287.130">
    <property type="match status" value="1"/>
</dbReference>
<keyword evidence="5" id="KW-1185">Reference proteome</keyword>
<accession>A0A2N8KRI8</accession>
<dbReference type="InterPro" id="IPR029016">
    <property type="entry name" value="GAF-like_dom_sf"/>
</dbReference>
<dbReference type="EMBL" id="POSP01000004">
    <property type="protein sequence ID" value="PND36071.1"/>
    <property type="molecule type" value="Genomic_DNA"/>
</dbReference>
<evidence type="ECO:0000256" key="2">
    <source>
        <dbReference type="ARBA" id="ARBA00012438"/>
    </source>
</evidence>
<dbReference type="InterPro" id="IPR003594">
    <property type="entry name" value="HATPase_dom"/>
</dbReference>
<organism evidence="4 5">
    <name type="scientific">Kinneretia aquatilis</name>
    <dbReference type="NCBI Taxonomy" id="2070761"/>
    <lineage>
        <taxon>Bacteria</taxon>
        <taxon>Pseudomonadati</taxon>
        <taxon>Pseudomonadota</taxon>
        <taxon>Betaproteobacteria</taxon>
        <taxon>Burkholderiales</taxon>
        <taxon>Sphaerotilaceae</taxon>
        <taxon>Roseateles</taxon>
    </lineage>
</organism>
<comment type="catalytic activity">
    <reaction evidence="1">
        <text>ATP + protein L-histidine = ADP + protein N-phospho-L-histidine.</text>
        <dbReference type="EC" id="2.7.13.3"/>
    </reaction>
</comment>
<dbReference type="SMART" id="SM00028">
    <property type="entry name" value="TPR"/>
    <property type="match status" value="5"/>
</dbReference>
<feature type="domain" description="Histidine kinase" evidence="3">
    <location>
        <begin position="582"/>
        <end position="813"/>
    </location>
</feature>
<dbReference type="InterPro" id="IPR011990">
    <property type="entry name" value="TPR-like_helical_dom_sf"/>
</dbReference>
<dbReference type="PANTHER" id="PTHR43065:SF47">
    <property type="match status" value="1"/>
</dbReference>
<reference evidence="4 5" key="1">
    <citation type="submission" date="2018-01" db="EMBL/GenBank/DDBJ databases">
        <title>Draft genome sequence of Paucibacter aquatile CR182 isolated from freshwater of the Nakdong River.</title>
        <authorList>
            <person name="Choi A."/>
            <person name="Chung E.J."/>
        </authorList>
    </citation>
    <scope>NUCLEOTIDE SEQUENCE [LARGE SCALE GENOMIC DNA]</scope>
    <source>
        <strain evidence="4 5">CR182</strain>
    </source>
</reference>
<dbReference type="SUPFAM" id="SSF55874">
    <property type="entry name" value="ATPase domain of HSP90 chaperone/DNA topoisomerase II/histidine kinase"/>
    <property type="match status" value="1"/>
</dbReference>
<proteinExistence type="predicted"/>
<dbReference type="InterPro" id="IPR019734">
    <property type="entry name" value="TPR_rpt"/>
</dbReference>
<dbReference type="PRINTS" id="PR00344">
    <property type="entry name" value="BCTRLSENSOR"/>
</dbReference>
<dbReference type="InterPro" id="IPR005467">
    <property type="entry name" value="His_kinase_dom"/>
</dbReference>